<feature type="binding site" evidence="8">
    <location>
        <begin position="231"/>
        <end position="232"/>
    </location>
    <ligand>
        <name>ATP</name>
        <dbReference type="ChEBI" id="CHEBI:30616"/>
    </ligand>
</feature>
<dbReference type="PANTHER" id="PTHR21499:SF59">
    <property type="entry name" value="ASPARTOKINASE"/>
    <property type="match status" value="1"/>
</dbReference>
<evidence type="ECO:0000256" key="7">
    <source>
        <dbReference type="ARBA" id="ARBA00047872"/>
    </source>
</evidence>
<dbReference type="AlphaFoldDB" id="B9L3Q0"/>
<dbReference type="InterPro" id="IPR001341">
    <property type="entry name" value="Asp_kinase"/>
</dbReference>
<evidence type="ECO:0000259" key="11">
    <source>
        <dbReference type="PROSITE" id="PS51671"/>
    </source>
</evidence>
<feature type="binding site" evidence="8">
    <location>
        <begin position="267"/>
        <end position="268"/>
    </location>
    <ligand>
        <name>ATP</name>
        <dbReference type="ChEBI" id="CHEBI:30616"/>
    </ligand>
</feature>
<keyword evidence="12" id="KW-0614">Plasmid</keyword>
<evidence type="ECO:0000256" key="1">
    <source>
        <dbReference type="ARBA" id="ARBA00004766"/>
    </source>
</evidence>
<evidence type="ECO:0000313" key="12">
    <source>
        <dbReference type="EMBL" id="ACM06542.1"/>
    </source>
</evidence>
<dbReference type="InterPro" id="IPR005260">
    <property type="entry name" value="Asp_kin_monofn"/>
</dbReference>
<sequence>MRVMKFGGTSVGNAVAIDRTARIIADAYRGDGRLVAVVSAMSGVTNQLIAAAQAAAEGDEQAAARLQQELVERHRGAAAELIPTAARLEATVSRLTELATRCARLVESVHVLRDLSPRAQDWIVSFGERMSAVLIAAVLEERGIPAVPVDSDKVIVTDDHFGSANPLLDETRARAEAILVPLLEAGKLPVVTGFFGATPKGAVTTLGRGGSDFSASILAHALDADEVWIWTDVDGVMTADPRLVPSARTLPAISFAEATELAYFGAKVIHPRTMQPAAERGIPIWIKNTFNPEHPGTRIGPDTSSNGSVVKAITAIPGVSVITVEGSGFLSVADVTARVFETVGRTGVNVFMVFQASSQHSLGFVVRRTDASKVLRALEREFELDLLKGRVARLWEEPGMAIVAVVGAGMRGTPGVAGRVFGTLGQHRINIVAIAQGSSELNISFVIREDEVARAVPAIHDAFGLGGSAGERSAGS</sequence>
<gene>
    <name evidence="12" type="ordered locus">trd_A0414</name>
</gene>
<evidence type="ECO:0000256" key="10">
    <source>
        <dbReference type="RuleBase" id="RU004249"/>
    </source>
</evidence>
<accession>B9L3Q0</accession>
<evidence type="ECO:0000256" key="9">
    <source>
        <dbReference type="RuleBase" id="RU003448"/>
    </source>
</evidence>
<dbReference type="UniPathway" id="UPA00050">
    <property type="reaction ID" value="UER00461"/>
</dbReference>
<dbReference type="GO" id="GO:0009089">
    <property type="term" value="P:lysine biosynthetic process via diaminopimelate"/>
    <property type="evidence" value="ECO:0007669"/>
    <property type="project" value="UniProtKB-UniPathway"/>
</dbReference>
<dbReference type="SUPFAM" id="SSF53633">
    <property type="entry name" value="Carbamate kinase-like"/>
    <property type="match status" value="1"/>
</dbReference>
<dbReference type="Gene3D" id="3.30.2130.10">
    <property type="entry name" value="VC0802-like"/>
    <property type="match status" value="1"/>
</dbReference>
<keyword evidence="10" id="KW-0028">Amino-acid biosynthesis</keyword>
<dbReference type="InterPro" id="IPR002912">
    <property type="entry name" value="ACT_dom"/>
</dbReference>
<evidence type="ECO:0000313" key="13">
    <source>
        <dbReference type="Proteomes" id="UP000000447"/>
    </source>
</evidence>
<feature type="binding site" evidence="8">
    <location>
        <position position="128"/>
    </location>
    <ligand>
        <name>substrate</name>
    </ligand>
</feature>
<keyword evidence="3 9" id="KW-0808">Transferase</keyword>
<dbReference type="SUPFAM" id="SSF55021">
    <property type="entry name" value="ACT-like"/>
    <property type="match status" value="2"/>
</dbReference>
<evidence type="ECO:0000256" key="2">
    <source>
        <dbReference type="ARBA" id="ARBA00010122"/>
    </source>
</evidence>
<evidence type="ECO:0000256" key="4">
    <source>
        <dbReference type="ARBA" id="ARBA00022741"/>
    </source>
</evidence>
<dbReference type="CDD" id="cd04243">
    <property type="entry name" value="AAK_AK-HSDH-like"/>
    <property type="match status" value="1"/>
</dbReference>
<dbReference type="PANTHER" id="PTHR21499">
    <property type="entry name" value="ASPARTATE KINASE"/>
    <property type="match status" value="1"/>
</dbReference>
<dbReference type="NCBIfam" id="TIGR00657">
    <property type="entry name" value="asp_kinases"/>
    <property type="match status" value="1"/>
</dbReference>
<organism evidence="12 13">
    <name type="scientific">Thermomicrobium roseum (strain ATCC 27502 / DSM 5159 / P-2)</name>
    <dbReference type="NCBI Taxonomy" id="309801"/>
    <lineage>
        <taxon>Bacteria</taxon>
        <taxon>Pseudomonadati</taxon>
        <taxon>Thermomicrobiota</taxon>
        <taxon>Thermomicrobia</taxon>
        <taxon>Thermomicrobiales</taxon>
        <taxon>Thermomicrobiaceae</taxon>
        <taxon>Thermomicrobium</taxon>
    </lineage>
</organism>
<dbReference type="KEGG" id="tro:trd_A0414"/>
<dbReference type="Pfam" id="PF22468">
    <property type="entry name" value="ACT_9"/>
    <property type="match status" value="2"/>
</dbReference>
<dbReference type="UniPathway" id="UPA00034">
    <property type="reaction ID" value="UER00015"/>
</dbReference>
<dbReference type="EMBL" id="CP001276">
    <property type="protein sequence ID" value="ACM06542.1"/>
    <property type="molecule type" value="Genomic_DNA"/>
</dbReference>
<dbReference type="OrthoDB" id="9799110at2"/>
<comment type="catalytic activity">
    <reaction evidence="7 9">
        <text>L-aspartate + ATP = 4-phospho-L-aspartate + ADP</text>
        <dbReference type="Rhea" id="RHEA:23776"/>
        <dbReference type="ChEBI" id="CHEBI:29991"/>
        <dbReference type="ChEBI" id="CHEBI:30616"/>
        <dbReference type="ChEBI" id="CHEBI:57535"/>
        <dbReference type="ChEBI" id="CHEBI:456216"/>
        <dbReference type="EC" id="2.7.2.4"/>
    </reaction>
</comment>
<dbReference type="CDD" id="cd04924">
    <property type="entry name" value="ACT_AK-Arch_2"/>
    <property type="match status" value="1"/>
</dbReference>
<geneLocation type="plasmid" evidence="13">
    <name>Tros</name>
</geneLocation>
<evidence type="ECO:0000256" key="6">
    <source>
        <dbReference type="ARBA" id="ARBA00022840"/>
    </source>
</evidence>
<dbReference type="PROSITE" id="PS00324">
    <property type="entry name" value="ASPARTOKINASE"/>
    <property type="match status" value="1"/>
</dbReference>
<feature type="domain" description="ACT" evidence="11">
    <location>
        <begin position="405"/>
        <end position="476"/>
    </location>
</feature>
<dbReference type="GO" id="GO:0009088">
    <property type="term" value="P:threonine biosynthetic process"/>
    <property type="evidence" value="ECO:0007669"/>
    <property type="project" value="UniProtKB-UniPathway"/>
</dbReference>
<dbReference type="GO" id="GO:0005829">
    <property type="term" value="C:cytosol"/>
    <property type="evidence" value="ECO:0007669"/>
    <property type="project" value="TreeGrafter"/>
</dbReference>
<keyword evidence="13" id="KW-1185">Reference proteome</keyword>
<proteinExistence type="inferred from homology"/>
<dbReference type="UniPathway" id="UPA00051">
    <property type="reaction ID" value="UER00462"/>
</dbReference>
<keyword evidence="6 8" id="KW-0067">ATP-binding</keyword>
<dbReference type="NCBIfam" id="TIGR00656">
    <property type="entry name" value="asp_kin_monofn"/>
    <property type="match status" value="1"/>
</dbReference>
<dbReference type="CDD" id="cd04921">
    <property type="entry name" value="ACT_AKi-HSDH-ThrA-like_1"/>
    <property type="match status" value="1"/>
</dbReference>
<keyword evidence="5 9" id="KW-0418">Kinase</keyword>
<reference evidence="12 13" key="1">
    <citation type="journal article" date="2009" name="PLoS ONE">
        <title>Complete genome sequence of the aerobic CO-oxidizing thermophile Thermomicrobium roseum.</title>
        <authorList>
            <person name="Wu D."/>
            <person name="Raymond J."/>
            <person name="Wu M."/>
            <person name="Chatterji S."/>
            <person name="Ren Q."/>
            <person name="Graham J.E."/>
            <person name="Bryant D.A."/>
            <person name="Robb F."/>
            <person name="Colman A."/>
            <person name="Tallon L.J."/>
            <person name="Badger J.H."/>
            <person name="Madupu R."/>
            <person name="Ward N.L."/>
            <person name="Eisen J.A."/>
        </authorList>
    </citation>
    <scope>NUCLEOTIDE SEQUENCE [LARGE SCALE GENOMIC DNA]</scope>
    <source>
        <strain evidence="13">ATCC 27502 / DSM 5159 / P-2</strain>
        <plasmid evidence="12">unnamed</plasmid>
    </source>
</reference>
<feature type="binding site" evidence="8">
    <location>
        <position position="242"/>
    </location>
    <ligand>
        <name>ATP</name>
        <dbReference type="ChEBI" id="CHEBI:30616"/>
    </ligand>
</feature>
<dbReference type="FunFam" id="3.30.2130.10:FF:000001">
    <property type="entry name" value="Bifunctional aspartokinase/homoserine dehydrogenase"/>
    <property type="match status" value="1"/>
</dbReference>
<comment type="similarity">
    <text evidence="2 9">Belongs to the aspartokinase family.</text>
</comment>
<dbReference type="Proteomes" id="UP000000447">
    <property type="component" value="Plasmid unnamed"/>
</dbReference>
<feature type="binding site" evidence="8">
    <location>
        <begin position="5"/>
        <end position="8"/>
    </location>
    <ligand>
        <name>ATP</name>
        <dbReference type="ChEBI" id="CHEBI:30616"/>
    </ligand>
</feature>
<comment type="pathway">
    <text evidence="1 10">Amino-acid biosynthesis; L-lysine biosynthesis via DAP pathway; (S)-tetrahydrodipicolinate from L-aspartate: step 1/4.</text>
</comment>
<name>B9L3Q0_THERP</name>
<dbReference type="EC" id="2.7.2.4" evidence="9"/>
<dbReference type="GO" id="GO:0009090">
    <property type="term" value="P:homoserine biosynthetic process"/>
    <property type="evidence" value="ECO:0007669"/>
    <property type="project" value="TreeGrafter"/>
</dbReference>
<dbReference type="InterPro" id="IPR001048">
    <property type="entry name" value="Asp/Glu/Uridylate_kinase"/>
</dbReference>
<dbReference type="NCBIfam" id="NF004938">
    <property type="entry name" value="PRK06291.1"/>
    <property type="match status" value="1"/>
</dbReference>
<dbReference type="RefSeq" id="WP_012642529.1">
    <property type="nucleotide sequence ID" value="NC_011961.1"/>
</dbReference>
<comment type="pathway">
    <text evidence="10">Amino-acid biosynthesis; L-threonine biosynthesis; L-threonine from L-aspartate: step 1/5.</text>
</comment>
<dbReference type="Pfam" id="PF00696">
    <property type="entry name" value="AA_kinase"/>
    <property type="match status" value="1"/>
</dbReference>
<dbReference type="eggNOG" id="COG0527">
    <property type="taxonomic scope" value="Bacteria"/>
</dbReference>
<dbReference type="InterPro" id="IPR036393">
    <property type="entry name" value="AceGlu_kinase-like_sf"/>
</dbReference>
<protein>
    <recommendedName>
        <fullName evidence="9">Aspartokinase</fullName>
        <ecNumber evidence="9">2.7.2.4</ecNumber>
    </recommendedName>
</protein>
<comment type="pathway">
    <text evidence="10">Amino-acid biosynthesis; L-methionine biosynthesis via de novo pathway; L-homoserine from L-aspartate: step 1/3.</text>
</comment>
<dbReference type="GO" id="GO:0004072">
    <property type="term" value="F:aspartate kinase activity"/>
    <property type="evidence" value="ECO:0007669"/>
    <property type="project" value="UniProtKB-EC"/>
</dbReference>
<evidence type="ECO:0000256" key="5">
    <source>
        <dbReference type="ARBA" id="ARBA00022777"/>
    </source>
</evidence>
<evidence type="ECO:0000256" key="3">
    <source>
        <dbReference type="ARBA" id="ARBA00022679"/>
    </source>
</evidence>
<dbReference type="PIRSF" id="PIRSF000726">
    <property type="entry name" value="Asp_kin"/>
    <property type="match status" value="1"/>
</dbReference>
<dbReference type="InterPro" id="IPR054352">
    <property type="entry name" value="ACT_Aspartokinase"/>
</dbReference>
<dbReference type="InterPro" id="IPR018042">
    <property type="entry name" value="Aspartate_kinase_CS"/>
</dbReference>
<dbReference type="PROSITE" id="PS51671">
    <property type="entry name" value="ACT"/>
    <property type="match status" value="1"/>
</dbReference>
<dbReference type="HOGENOM" id="CLU_009116_6_0_0"/>
<dbReference type="InterPro" id="IPR045865">
    <property type="entry name" value="ACT-like_dom_sf"/>
</dbReference>
<dbReference type="Gene3D" id="3.40.1160.10">
    <property type="entry name" value="Acetylglutamate kinase-like"/>
    <property type="match status" value="1"/>
</dbReference>
<keyword evidence="4 8" id="KW-0547">Nucleotide-binding</keyword>
<evidence type="ECO:0000256" key="8">
    <source>
        <dbReference type="PIRSR" id="PIRSR000726-1"/>
    </source>
</evidence>
<dbReference type="GO" id="GO:0005524">
    <property type="term" value="F:ATP binding"/>
    <property type="evidence" value="ECO:0007669"/>
    <property type="project" value="UniProtKB-KW"/>
</dbReference>
<feature type="binding site" evidence="8">
    <location>
        <position position="45"/>
    </location>
    <ligand>
        <name>substrate</name>
    </ligand>
</feature>